<keyword evidence="2" id="KW-1185">Reference proteome</keyword>
<name>A0A5B7I8J4_PORTR</name>
<sequence>MVEVGGDATTTTTITTTTTTITTTSTHFPLTHWLSPCRFPTPPPRPTWERAADKVTDERFQIRRREVLHPDDRTTITTTTTTTSRCHRSV</sequence>
<protein>
    <submittedName>
        <fullName evidence="1">Uncharacterized protein</fullName>
    </submittedName>
</protein>
<evidence type="ECO:0000313" key="1">
    <source>
        <dbReference type="EMBL" id="MPC80840.1"/>
    </source>
</evidence>
<dbReference type="AlphaFoldDB" id="A0A5B7I8J4"/>
<dbReference type="EMBL" id="VSRR010055139">
    <property type="protein sequence ID" value="MPC80840.1"/>
    <property type="molecule type" value="Genomic_DNA"/>
</dbReference>
<organism evidence="1 2">
    <name type="scientific">Portunus trituberculatus</name>
    <name type="common">Swimming crab</name>
    <name type="synonym">Neptunus trituberculatus</name>
    <dbReference type="NCBI Taxonomy" id="210409"/>
    <lineage>
        <taxon>Eukaryota</taxon>
        <taxon>Metazoa</taxon>
        <taxon>Ecdysozoa</taxon>
        <taxon>Arthropoda</taxon>
        <taxon>Crustacea</taxon>
        <taxon>Multicrustacea</taxon>
        <taxon>Malacostraca</taxon>
        <taxon>Eumalacostraca</taxon>
        <taxon>Eucarida</taxon>
        <taxon>Decapoda</taxon>
        <taxon>Pleocyemata</taxon>
        <taxon>Brachyura</taxon>
        <taxon>Eubrachyura</taxon>
        <taxon>Portunoidea</taxon>
        <taxon>Portunidae</taxon>
        <taxon>Portuninae</taxon>
        <taxon>Portunus</taxon>
    </lineage>
</organism>
<comment type="caution">
    <text evidence="1">The sequence shown here is derived from an EMBL/GenBank/DDBJ whole genome shotgun (WGS) entry which is preliminary data.</text>
</comment>
<gene>
    <name evidence="1" type="ORF">E2C01_075433</name>
</gene>
<evidence type="ECO:0000313" key="2">
    <source>
        <dbReference type="Proteomes" id="UP000324222"/>
    </source>
</evidence>
<accession>A0A5B7I8J4</accession>
<dbReference type="Proteomes" id="UP000324222">
    <property type="component" value="Unassembled WGS sequence"/>
</dbReference>
<reference evidence="1 2" key="1">
    <citation type="submission" date="2019-05" db="EMBL/GenBank/DDBJ databases">
        <title>Another draft genome of Portunus trituberculatus and its Hox gene families provides insights of decapod evolution.</title>
        <authorList>
            <person name="Jeong J.-H."/>
            <person name="Song I."/>
            <person name="Kim S."/>
            <person name="Choi T."/>
            <person name="Kim D."/>
            <person name="Ryu S."/>
            <person name="Kim W."/>
        </authorList>
    </citation>
    <scope>NUCLEOTIDE SEQUENCE [LARGE SCALE GENOMIC DNA]</scope>
    <source>
        <tissue evidence="1">Muscle</tissue>
    </source>
</reference>
<proteinExistence type="predicted"/>